<accession>A0A7V1EHE7</accession>
<proteinExistence type="predicted"/>
<comment type="caution">
    <text evidence="1">The sequence shown here is derived from an EMBL/GenBank/DDBJ whole genome shotgun (WGS) entry which is preliminary data.</text>
</comment>
<dbReference type="InterPro" id="IPR036874">
    <property type="entry name" value="Carbonic_anhydrase_sf"/>
</dbReference>
<evidence type="ECO:0008006" key="2">
    <source>
        <dbReference type="Google" id="ProtNLM"/>
    </source>
</evidence>
<gene>
    <name evidence="1" type="ORF">ENP86_02600</name>
</gene>
<sequence length="125" mass="14311">MSKFTTSINCMDGRVQIPIIEYIRDKYQVDYVDMITRPGANKILAEHKDKFTLESIKKSVEISVNRHGSKLVAISGHYDCAGNPVDKEEQVKQIKIAIGLVKTWHLNVKVIGLWVNQDWQVEEVK</sequence>
<dbReference type="GO" id="GO:0008270">
    <property type="term" value="F:zinc ion binding"/>
    <property type="evidence" value="ECO:0007669"/>
    <property type="project" value="InterPro"/>
</dbReference>
<evidence type="ECO:0000313" key="1">
    <source>
        <dbReference type="EMBL" id="HDY58428.1"/>
    </source>
</evidence>
<dbReference type="Pfam" id="PF20393">
    <property type="entry name" value="Pro_CA_2"/>
    <property type="match status" value="1"/>
</dbReference>
<dbReference type="AlphaFoldDB" id="A0A7V1EHE7"/>
<protein>
    <recommendedName>
        <fullName evidence="2">Carbonic anhydrase</fullName>
    </recommendedName>
</protein>
<dbReference type="InterPro" id="IPR046871">
    <property type="entry name" value="Pro_CA_2"/>
</dbReference>
<dbReference type="GO" id="GO:0004089">
    <property type="term" value="F:carbonate dehydratase activity"/>
    <property type="evidence" value="ECO:0007669"/>
    <property type="project" value="InterPro"/>
</dbReference>
<dbReference type="EMBL" id="DSKY01000009">
    <property type="protein sequence ID" value="HDY58428.1"/>
    <property type="molecule type" value="Genomic_DNA"/>
</dbReference>
<name>A0A7V1EHE7_UNCW3</name>
<reference evidence="1" key="1">
    <citation type="journal article" date="2020" name="mSystems">
        <title>Genome- and Community-Level Interaction Insights into Carbon Utilization and Element Cycling Functions of Hydrothermarchaeota in Hydrothermal Sediment.</title>
        <authorList>
            <person name="Zhou Z."/>
            <person name="Liu Y."/>
            <person name="Xu W."/>
            <person name="Pan J."/>
            <person name="Luo Z.H."/>
            <person name="Li M."/>
        </authorList>
    </citation>
    <scope>NUCLEOTIDE SEQUENCE [LARGE SCALE GENOMIC DNA]</scope>
    <source>
        <strain evidence="1">SpSt-258</strain>
    </source>
</reference>
<organism evidence="1">
    <name type="scientific">candidate division WOR-3 bacterium</name>
    <dbReference type="NCBI Taxonomy" id="2052148"/>
    <lineage>
        <taxon>Bacteria</taxon>
        <taxon>Bacteria division WOR-3</taxon>
    </lineage>
</organism>
<dbReference type="SUPFAM" id="SSF53056">
    <property type="entry name" value="beta-carbonic anhydrase, cab"/>
    <property type="match status" value="1"/>
</dbReference>